<name>A0AAE1E0K9_9GAST</name>
<keyword evidence="2" id="KW-1185">Reference proteome</keyword>
<dbReference type="Proteomes" id="UP001283361">
    <property type="component" value="Unassembled WGS sequence"/>
</dbReference>
<reference evidence="1" key="1">
    <citation type="journal article" date="2023" name="G3 (Bethesda)">
        <title>A reference genome for the long-term kleptoplast-retaining sea slug Elysia crispata morphotype clarki.</title>
        <authorList>
            <person name="Eastman K.E."/>
            <person name="Pendleton A.L."/>
            <person name="Shaikh M.A."/>
            <person name="Suttiyut T."/>
            <person name="Ogas R."/>
            <person name="Tomko P."/>
            <person name="Gavelis G."/>
            <person name="Widhalm J.R."/>
            <person name="Wisecaver J.H."/>
        </authorList>
    </citation>
    <scope>NUCLEOTIDE SEQUENCE</scope>
    <source>
        <strain evidence="1">ECLA1</strain>
    </source>
</reference>
<dbReference type="EMBL" id="JAWDGP010001758">
    <property type="protein sequence ID" value="KAK3788458.1"/>
    <property type="molecule type" value="Genomic_DNA"/>
</dbReference>
<protein>
    <submittedName>
        <fullName evidence="1">Uncharacterized protein</fullName>
    </submittedName>
</protein>
<comment type="caution">
    <text evidence="1">The sequence shown here is derived from an EMBL/GenBank/DDBJ whole genome shotgun (WGS) entry which is preliminary data.</text>
</comment>
<proteinExistence type="predicted"/>
<sequence length="85" mass="9229">MEIICTEQPRIIAAYDGVIGLEKENVAGHSENIPIACKLLAGQVNRLGNRVWTEGYNQREGSGGRNPQLQCIYLKTLAAVASGCR</sequence>
<evidence type="ECO:0000313" key="2">
    <source>
        <dbReference type="Proteomes" id="UP001283361"/>
    </source>
</evidence>
<evidence type="ECO:0000313" key="1">
    <source>
        <dbReference type="EMBL" id="KAK3788458.1"/>
    </source>
</evidence>
<organism evidence="1 2">
    <name type="scientific">Elysia crispata</name>
    <name type="common">lettuce slug</name>
    <dbReference type="NCBI Taxonomy" id="231223"/>
    <lineage>
        <taxon>Eukaryota</taxon>
        <taxon>Metazoa</taxon>
        <taxon>Spiralia</taxon>
        <taxon>Lophotrochozoa</taxon>
        <taxon>Mollusca</taxon>
        <taxon>Gastropoda</taxon>
        <taxon>Heterobranchia</taxon>
        <taxon>Euthyneura</taxon>
        <taxon>Panpulmonata</taxon>
        <taxon>Sacoglossa</taxon>
        <taxon>Placobranchoidea</taxon>
        <taxon>Plakobranchidae</taxon>
        <taxon>Elysia</taxon>
    </lineage>
</organism>
<dbReference type="AlphaFoldDB" id="A0AAE1E0K9"/>
<gene>
    <name evidence="1" type="ORF">RRG08_004753</name>
</gene>
<accession>A0AAE1E0K9</accession>